<evidence type="ECO:0000256" key="2">
    <source>
        <dbReference type="SAM" id="SignalP"/>
    </source>
</evidence>
<proteinExistence type="predicted"/>
<reference evidence="3 4" key="1">
    <citation type="submission" date="2020-08" db="EMBL/GenBank/DDBJ databases">
        <title>Functional genomics of gut bacteria from endangered species of beetles.</title>
        <authorList>
            <person name="Carlos-Shanley C."/>
        </authorList>
    </citation>
    <scope>NUCLEOTIDE SEQUENCE [LARGE SCALE GENOMIC DNA]</scope>
    <source>
        <strain evidence="3 4">S00224</strain>
    </source>
</reference>
<feature type="chain" id="PRO_5030904163" evidence="2">
    <location>
        <begin position="24"/>
        <end position="152"/>
    </location>
</feature>
<dbReference type="RefSeq" id="WP_184163269.1">
    <property type="nucleotide sequence ID" value="NZ_JACHLN010000001.1"/>
</dbReference>
<gene>
    <name evidence="3" type="ORF">HNP52_000991</name>
</gene>
<feature type="compositionally biased region" description="Low complexity" evidence="1">
    <location>
        <begin position="104"/>
        <end position="118"/>
    </location>
</feature>
<feature type="region of interest" description="Disordered" evidence="1">
    <location>
        <begin position="26"/>
        <end position="152"/>
    </location>
</feature>
<evidence type="ECO:0000256" key="1">
    <source>
        <dbReference type="SAM" id="MobiDB-lite"/>
    </source>
</evidence>
<keyword evidence="4" id="KW-1185">Reference proteome</keyword>
<dbReference type="EMBL" id="JACHLN010000001">
    <property type="protein sequence ID" value="MBB4837940.1"/>
    <property type="molecule type" value="Genomic_DNA"/>
</dbReference>
<feature type="signal peptide" evidence="2">
    <location>
        <begin position="1"/>
        <end position="23"/>
    </location>
</feature>
<accession>A0A7W7K068</accession>
<organism evidence="3 4">
    <name type="scientific">Sphingomonas kyeonggiensis</name>
    <dbReference type="NCBI Taxonomy" id="1268553"/>
    <lineage>
        <taxon>Bacteria</taxon>
        <taxon>Pseudomonadati</taxon>
        <taxon>Pseudomonadota</taxon>
        <taxon>Alphaproteobacteria</taxon>
        <taxon>Sphingomonadales</taxon>
        <taxon>Sphingomonadaceae</taxon>
        <taxon>Sphingomonas</taxon>
    </lineage>
</organism>
<evidence type="ECO:0000313" key="3">
    <source>
        <dbReference type="EMBL" id="MBB4837940.1"/>
    </source>
</evidence>
<keyword evidence="2" id="KW-0732">Signal</keyword>
<dbReference type="Proteomes" id="UP000575241">
    <property type="component" value="Unassembled WGS sequence"/>
</dbReference>
<dbReference type="AlphaFoldDB" id="A0A7W7K068"/>
<evidence type="ECO:0000313" key="4">
    <source>
        <dbReference type="Proteomes" id="UP000575241"/>
    </source>
</evidence>
<sequence length="152" mass="15086">MGKYQLIIGAALSTAIAAAPALAQETPVAAKDKAPPKTIARPGGAVSSSYARCAPGSPIGGIVVKGGVNPTRREGAAEPECQSTTSSEAVEGRTYTGGRRNEDAPAAAVEATAAGDVPSRLSMTPTTAKTVTPSAPAGKSINEKGLPAPKPH</sequence>
<name>A0A7W7K068_9SPHN</name>
<protein>
    <submittedName>
        <fullName evidence="3">Uncharacterized protein</fullName>
    </submittedName>
</protein>
<comment type="caution">
    <text evidence="3">The sequence shown here is derived from an EMBL/GenBank/DDBJ whole genome shotgun (WGS) entry which is preliminary data.</text>
</comment>
<feature type="compositionally biased region" description="Polar residues" evidence="1">
    <location>
        <begin position="121"/>
        <end position="133"/>
    </location>
</feature>